<evidence type="ECO:0000313" key="2">
    <source>
        <dbReference type="Proteomes" id="UP000054995"/>
    </source>
</evidence>
<accession>A0A0V1FMD1</accession>
<dbReference type="EMBL" id="JYDT01000060">
    <property type="protein sequence ID" value="KRY87162.1"/>
    <property type="molecule type" value="Genomic_DNA"/>
</dbReference>
<sequence length="74" mass="8750">MNGNIPHLQWRSVCFDNLFLPLIVIPFFARGKKKSNTVLRLRENEYFNTDECLYFQSSPANHFVVSMLFSCKIY</sequence>
<keyword evidence="2" id="KW-1185">Reference proteome</keyword>
<dbReference type="AlphaFoldDB" id="A0A0V1FMD1"/>
<comment type="caution">
    <text evidence="1">The sequence shown here is derived from an EMBL/GenBank/DDBJ whole genome shotgun (WGS) entry which is preliminary data.</text>
</comment>
<gene>
    <name evidence="1" type="ORF">T4D_8740</name>
</gene>
<name>A0A0V1FMD1_TRIPS</name>
<proteinExistence type="predicted"/>
<reference evidence="1 2" key="1">
    <citation type="submission" date="2015-01" db="EMBL/GenBank/DDBJ databases">
        <title>Evolution of Trichinella species and genotypes.</title>
        <authorList>
            <person name="Korhonen P.K."/>
            <person name="Edoardo P."/>
            <person name="Giuseppe L.R."/>
            <person name="Gasser R.B."/>
        </authorList>
    </citation>
    <scope>NUCLEOTIDE SEQUENCE [LARGE SCALE GENOMIC DNA]</scope>
    <source>
        <strain evidence="1">ISS470</strain>
    </source>
</reference>
<protein>
    <submittedName>
        <fullName evidence="1">Uncharacterized protein</fullName>
    </submittedName>
</protein>
<organism evidence="1 2">
    <name type="scientific">Trichinella pseudospiralis</name>
    <name type="common">Parasitic roundworm</name>
    <dbReference type="NCBI Taxonomy" id="6337"/>
    <lineage>
        <taxon>Eukaryota</taxon>
        <taxon>Metazoa</taxon>
        <taxon>Ecdysozoa</taxon>
        <taxon>Nematoda</taxon>
        <taxon>Enoplea</taxon>
        <taxon>Dorylaimia</taxon>
        <taxon>Trichinellida</taxon>
        <taxon>Trichinellidae</taxon>
        <taxon>Trichinella</taxon>
    </lineage>
</organism>
<dbReference type="Proteomes" id="UP000054995">
    <property type="component" value="Unassembled WGS sequence"/>
</dbReference>
<evidence type="ECO:0000313" key="1">
    <source>
        <dbReference type="EMBL" id="KRY87162.1"/>
    </source>
</evidence>